<dbReference type="PANTHER" id="PTHR42684:SF3">
    <property type="entry name" value="ADENOSYLMETHIONINE-8-AMINO-7-OXONONANOATE AMINOTRANSFERASE"/>
    <property type="match status" value="1"/>
</dbReference>
<dbReference type="EMBL" id="WKJJ01000010">
    <property type="protein sequence ID" value="MRV73469.1"/>
    <property type="molecule type" value="Genomic_DNA"/>
</dbReference>
<dbReference type="PIRSF" id="PIRSF000521">
    <property type="entry name" value="Transaminase_4ab_Lys_Orn"/>
    <property type="match status" value="1"/>
</dbReference>
<organism evidence="7 8">
    <name type="scientific">Pseudoduganella rivuli</name>
    <dbReference type="NCBI Taxonomy" id="2666085"/>
    <lineage>
        <taxon>Bacteria</taxon>
        <taxon>Pseudomonadati</taxon>
        <taxon>Pseudomonadota</taxon>
        <taxon>Betaproteobacteria</taxon>
        <taxon>Burkholderiales</taxon>
        <taxon>Oxalobacteraceae</taxon>
        <taxon>Telluria group</taxon>
        <taxon>Pseudoduganella</taxon>
    </lineage>
</organism>
<keyword evidence="3 7" id="KW-0032">Aminotransferase</keyword>
<dbReference type="InterPro" id="IPR005814">
    <property type="entry name" value="Aminotrans_3"/>
</dbReference>
<evidence type="ECO:0000256" key="6">
    <source>
        <dbReference type="RuleBase" id="RU003560"/>
    </source>
</evidence>
<gene>
    <name evidence="7" type="ORF">GJ700_17290</name>
</gene>
<sequence length="466" mass="50889">MYKEDAMTMHDTHTLRELDHAHYLHPFTDHKALGEKGVRVMVRGEGIYLWDSEGNKVLDGMSGLWCVAIGYGRPTMTKAISEQIDTLPFYNSFFNTTTVPAINLAHRLSQLAPPGFQHVFFTGSGSEANDTNVRMVRRYWDLLGYPDRHVIISRNNAYHGSTMAGASLGGMSGMHEQGGLPIPGIVHIGQPNYCESGVGMTRDEFGVKAASWLEEKILDVGADKVAAFIAEPVQGAGGVVIPPDTYWPEIRRICDKYGILLIADEVITGFGRLGRWFASEPYKPDLITFAKGVTSGYIPLGGVLVSDRVADVLIRQGGEFNHGFTYSGHPVACAAALENLRIIESENLVGRVAGETGAYLKQQFTALADHPLVGVAETCGFVAGLNLVKRKAENVHYQVAFDPALAVGMVCRAHMFNNGVIMRAVGDRMIIAPPLVMTHAQIDEMAGLIRHALDLTLAEVKQRGWL</sequence>
<dbReference type="InterPro" id="IPR015422">
    <property type="entry name" value="PyrdxlP-dep_Trfase_small"/>
</dbReference>
<dbReference type="GO" id="GO:0009102">
    <property type="term" value="P:biotin biosynthetic process"/>
    <property type="evidence" value="ECO:0007669"/>
    <property type="project" value="TreeGrafter"/>
</dbReference>
<protein>
    <submittedName>
        <fullName evidence="7">Aminotransferase class III-fold pyridoxal phosphate-dependent enzyme</fullName>
    </submittedName>
</protein>
<dbReference type="InterPro" id="IPR015424">
    <property type="entry name" value="PyrdxlP-dep_Trfase"/>
</dbReference>
<dbReference type="AlphaFoldDB" id="A0A7X2LV18"/>
<evidence type="ECO:0000256" key="4">
    <source>
        <dbReference type="ARBA" id="ARBA00022679"/>
    </source>
</evidence>
<comment type="caution">
    <text evidence="7">The sequence shown here is derived from an EMBL/GenBank/DDBJ whole genome shotgun (WGS) entry which is preliminary data.</text>
</comment>
<keyword evidence="5 6" id="KW-0663">Pyridoxal phosphate</keyword>
<evidence type="ECO:0000313" key="8">
    <source>
        <dbReference type="Proteomes" id="UP000446768"/>
    </source>
</evidence>
<dbReference type="InterPro" id="IPR049704">
    <property type="entry name" value="Aminotrans_3_PPA_site"/>
</dbReference>
<dbReference type="CDD" id="cd00610">
    <property type="entry name" value="OAT_like"/>
    <property type="match status" value="1"/>
</dbReference>
<comment type="similarity">
    <text evidence="2 6">Belongs to the class-III pyridoxal-phosphate-dependent aminotransferase family.</text>
</comment>
<proteinExistence type="inferred from homology"/>
<dbReference type="GO" id="GO:0009448">
    <property type="term" value="P:gamma-aminobutyric acid metabolic process"/>
    <property type="evidence" value="ECO:0007669"/>
    <property type="project" value="TreeGrafter"/>
</dbReference>
<dbReference type="Proteomes" id="UP000446768">
    <property type="component" value="Unassembled WGS sequence"/>
</dbReference>
<dbReference type="NCBIfam" id="NF005682">
    <property type="entry name" value="PRK07480.1"/>
    <property type="match status" value="1"/>
</dbReference>
<dbReference type="PROSITE" id="PS00600">
    <property type="entry name" value="AA_TRANSFER_CLASS_3"/>
    <property type="match status" value="1"/>
</dbReference>
<evidence type="ECO:0000256" key="2">
    <source>
        <dbReference type="ARBA" id="ARBA00008954"/>
    </source>
</evidence>
<comment type="cofactor">
    <cofactor evidence="1">
        <name>pyridoxal 5'-phosphate</name>
        <dbReference type="ChEBI" id="CHEBI:597326"/>
    </cofactor>
</comment>
<accession>A0A7X2LV18</accession>
<dbReference type="PANTHER" id="PTHR42684">
    <property type="entry name" value="ADENOSYLMETHIONINE-8-AMINO-7-OXONONANOATE AMINOTRANSFERASE"/>
    <property type="match status" value="1"/>
</dbReference>
<dbReference type="SUPFAM" id="SSF53383">
    <property type="entry name" value="PLP-dependent transferases"/>
    <property type="match status" value="1"/>
</dbReference>
<dbReference type="Gene3D" id="3.90.1150.10">
    <property type="entry name" value="Aspartate Aminotransferase, domain 1"/>
    <property type="match status" value="1"/>
</dbReference>
<evidence type="ECO:0000256" key="1">
    <source>
        <dbReference type="ARBA" id="ARBA00001933"/>
    </source>
</evidence>
<dbReference type="Pfam" id="PF00202">
    <property type="entry name" value="Aminotran_3"/>
    <property type="match status" value="1"/>
</dbReference>
<dbReference type="GO" id="GO:0004015">
    <property type="term" value="F:adenosylmethionine-8-amino-7-oxononanoate transaminase activity"/>
    <property type="evidence" value="ECO:0007669"/>
    <property type="project" value="TreeGrafter"/>
</dbReference>
<keyword evidence="4 7" id="KW-0808">Transferase</keyword>
<evidence type="ECO:0000313" key="7">
    <source>
        <dbReference type="EMBL" id="MRV73469.1"/>
    </source>
</evidence>
<evidence type="ECO:0000256" key="3">
    <source>
        <dbReference type="ARBA" id="ARBA00022576"/>
    </source>
</evidence>
<name>A0A7X2LV18_9BURK</name>
<dbReference type="InterPro" id="IPR015421">
    <property type="entry name" value="PyrdxlP-dep_Trfase_major"/>
</dbReference>
<keyword evidence="8" id="KW-1185">Reference proteome</keyword>
<evidence type="ECO:0000256" key="5">
    <source>
        <dbReference type="ARBA" id="ARBA00022898"/>
    </source>
</evidence>
<reference evidence="7 8" key="1">
    <citation type="submission" date="2019-11" db="EMBL/GenBank/DDBJ databases">
        <title>Novel species isolated from a subtropical stream in China.</title>
        <authorList>
            <person name="Lu H."/>
        </authorList>
    </citation>
    <scope>NUCLEOTIDE SEQUENCE [LARGE SCALE GENOMIC DNA]</scope>
    <source>
        <strain evidence="7 8">FT92W</strain>
    </source>
</reference>
<dbReference type="GO" id="GO:0030170">
    <property type="term" value="F:pyridoxal phosphate binding"/>
    <property type="evidence" value="ECO:0007669"/>
    <property type="project" value="InterPro"/>
</dbReference>
<dbReference type="FunFam" id="3.40.640.10:FF:000014">
    <property type="entry name" value="Adenosylmethionine-8-amino-7-oxononanoate aminotransferase, probable"/>
    <property type="match status" value="1"/>
</dbReference>
<dbReference type="Gene3D" id="3.40.640.10">
    <property type="entry name" value="Type I PLP-dependent aspartate aminotransferase-like (Major domain)"/>
    <property type="match status" value="1"/>
</dbReference>